<evidence type="ECO:0000313" key="2">
    <source>
        <dbReference type="Proteomes" id="UP001237642"/>
    </source>
</evidence>
<dbReference type="AlphaFoldDB" id="A0AAD8HKS9"/>
<dbReference type="Proteomes" id="UP001237642">
    <property type="component" value="Unassembled WGS sequence"/>
</dbReference>
<evidence type="ECO:0000313" key="1">
    <source>
        <dbReference type="EMBL" id="KAK1368022.1"/>
    </source>
</evidence>
<comment type="caution">
    <text evidence="1">The sequence shown here is derived from an EMBL/GenBank/DDBJ whole genome shotgun (WGS) entry which is preliminary data.</text>
</comment>
<sequence length="166" mass="18971">MVKKYTLGILGCASKGMVQIYGSMVTKGVQLKPNNHLNGSLYNRIVDSFGDVELCIHERFLIPVLFSRYGSKVAELMVEGLCRPDYTCFLSREFGCEIFRSHNNTPVPYDFASALFDVYRLETEHSQLRLLSHDVSVVDYTQNKHNSTREEGIYTKRSYKILASNK</sequence>
<accession>A0AAD8HKS9</accession>
<reference evidence="1" key="1">
    <citation type="submission" date="2023-02" db="EMBL/GenBank/DDBJ databases">
        <title>Genome of toxic invasive species Heracleum sosnowskyi carries increased number of genes despite the absence of recent whole-genome duplications.</title>
        <authorList>
            <person name="Schelkunov M."/>
            <person name="Shtratnikova V."/>
            <person name="Makarenko M."/>
            <person name="Klepikova A."/>
            <person name="Omelchenko D."/>
            <person name="Novikova G."/>
            <person name="Obukhova E."/>
            <person name="Bogdanov V."/>
            <person name="Penin A."/>
            <person name="Logacheva M."/>
        </authorList>
    </citation>
    <scope>NUCLEOTIDE SEQUENCE</scope>
    <source>
        <strain evidence="1">Hsosn_3</strain>
        <tissue evidence="1">Leaf</tissue>
    </source>
</reference>
<dbReference type="EMBL" id="JAUIZM010000008">
    <property type="protein sequence ID" value="KAK1368022.1"/>
    <property type="molecule type" value="Genomic_DNA"/>
</dbReference>
<name>A0AAD8HKS9_9APIA</name>
<proteinExistence type="predicted"/>
<keyword evidence="2" id="KW-1185">Reference proteome</keyword>
<organism evidence="1 2">
    <name type="scientific">Heracleum sosnowskyi</name>
    <dbReference type="NCBI Taxonomy" id="360622"/>
    <lineage>
        <taxon>Eukaryota</taxon>
        <taxon>Viridiplantae</taxon>
        <taxon>Streptophyta</taxon>
        <taxon>Embryophyta</taxon>
        <taxon>Tracheophyta</taxon>
        <taxon>Spermatophyta</taxon>
        <taxon>Magnoliopsida</taxon>
        <taxon>eudicotyledons</taxon>
        <taxon>Gunneridae</taxon>
        <taxon>Pentapetalae</taxon>
        <taxon>asterids</taxon>
        <taxon>campanulids</taxon>
        <taxon>Apiales</taxon>
        <taxon>Apiaceae</taxon>
        <taxon>Apioideae</taxon>
        <taxon>apioid superclade</taxon>
        <taxon>Tordylieae</taxon>
        <taxon>Tordyliinae</taxon>
        <taxon>Heracleum</taxon>
    </lineage>
</organism>
<reference evidence="1" key="2">
    <citation type="submission" date="2023-05" db="EMBL/GenBank/DDBJ databases">
        <authorList>
            <person name="Schelkunov M.I."/>
        </authorList>
    </citation>
    <scope>NUCLEOTIDE SEQUENCE</scope>
    <source>
        <strain evidence="1">Hsosn_3</strain>
        <tissue evidence="1">Leaf</tissue>
    </source>
</reference>
<gene>
    <name evidence="1" type="ORF">POM88_034114</name>
</gene>
<protein>
    <submittedName>
        <fullName evidence="1">Uncharacterized protein</fullName>
    </submittedName>
</protein>